<proteinExistence type="inferred from homology"/>
<organism evidence="4 5">
    <name type="scientific">Fusarium kuroshium</name>
    <dbReference type="NCBI Taxonomy" id="2010991"/>
    <lineage>
        <taxon>Eukaryota</taxon>
        <taxon>Fungi</taxon>
        <taxon>Dikarya</taxon>
        <taxon>Ascomycota</taxon>
        <taxon>Pezizomycotina</taxon>
        <taxon>Sordariomycetes</taxon>
        <taxon>Hypocreomycetidae</taxon>
        <taxon>Hypocreales</taxon>
        <taxon>Nectriaceae</taxon>
        <taxon>Fusarium</taxon>
        <taxon>Fusarium solani species complex</taxon>
    </lineage>
</organism>
<comment type="similarity">
    <text evidence="1">Belongs to the zinc-containing alcohol dehydrogenase family.</text>
</comment>
<dbReference type="STRING" id="2010991.A0A3M2S0K3"/>
<dbReference type="Gene3D" id="3.90.180.10">
    <property type="entry name" value="Medium-chain alcohol dehydrogenases, catalytic domain"/>
    <property type="match status" value="1"/>
</dbReference>
<gene>
    <name evidence="4" type="ORF">CDV36_009632</name>
</gene>
<dbReference type="InterPro" id="IPR036291">
    <property type="entry name" value="NAD(P)-bd_dom_sf"/>
</dbReference>
<keyword evidence="2" id="KW-0560">Oxidoreductase</keyword>
<dbReference type="Pfam" id="PF08240">
    <property type="entry name" value="ADH_N"/>
    <property type="match status" value="1"/>
</dbReference>
<sequence>MKALVLTPRTRSAAVEDIPRPIPKLGEVLIRVKAIALNPVDQLYVSMPIATQEKRVIGTDFAGVVVEVSPELGGSSDPRAKPGTRVAGFLQGACSVNDRPGAFAEYITAPYDLIWAIPPGMSFEEASTVSMCSLTAAQGLYARLGLPNPFSGSQTEKNTAKPINVFIYGSSTSVGLYAAQFVHLSASTSGTKIQLIGAASKSKHDFLRQEPYSYDVLVDYHDADWVEQVKAATEGNGVDFALDCISEGETVYGTYETLAADAKFGVFRGPVGGRYDPSKLRIKPIYGAVWEGLGVEIGYNGAVIPASQEAREFARQYFDFLSVGTSSGRSRIEPNPVRIMPGGFERVVPDGFTLLGSGSVSQRSNVKGGEEHMRPISAEKLVYRV</sequence>
<dbReference type="CDD" id="cd08249">
    <property type="entry name" value="enoyl_reductase_like"/>
    <property type="match status" value="1"/>
</dbReference>
<evidence type="ECO:0000313" key="5">
    <source>
        <dbReference type="Proteomes" id="UP000277212"/>
    </source>
</evidence>
<dbReference type="Proteomes" id="UP000277212">
    <property type="component" value="Unassembled WGS sequence"/>
</dbReference>
<reference evidence="4 5" key="1">
    <citation type="submission" date="2017-06" db="EMBL/GenBank/DDBJ databases">
        <title>Comparative genomic analysis of Ambrosia Fusariam Clade fungi.</title>
        <authorList>
            <person name="Stajich J.E."/>
            <person name="Carrillo J."/>
            <person name="Kijimoto T."/>
            <person name="Eskalen A."/>
            <person name="O'Donnell K."/>
            <person name="Kasson M."/>
        </authorList>
    </citation>
    <scope>NUCLEOTIDE SEQUENCE [LARGE SCALE GENOMIC DNA]</scope>
    <source>
        <strain evidence="4">UCR3666</strain>
    </source>
</reference>
<evidence type="ECO:0000256" key="2">
    <source>
        <dbReference type="ARBA" id="ARBA00023002"/>
    </source>
</evidence>
<dbReference type="SMART" id="SM00829">
    <property type="entry name" value="PKS_ER"/>
    <property type="match status" value="1"/>
</dbReference>
<protein>
    <recommendedName>
        <fullName evidence="3">Enoyl reductase (ER) domain-containing protein</fullName>
    </recommendedName>
</protein>
<dbReference type="Gene3D" id="3.40.50.720">
    <property type="entry name" value="NAD(P)-binding Rossmann-like Domain"/>
    <property type="match status" value="1"/>
</dbReference>
<name>A0A3M2S0K3_9HYPO</name>
<dbReference type="EMBL" id="NKUJ01000192">
    <property type="protein sequence ID" value="RMJ10755.1"/>
    <property type="molecule type" value="Genomic_DNA"/>
</dbReference>
<evidence type="ECO:0000313" key="4">
    <source>
        <dbReference type="EMBL" id="RMJ10755.1"/>
    </source>
</evidence>
<evidence type="ECO:0000256" key="1">
    <source>
        <dbReference type="ARBA" id="ARBA00008072"/>
    </source>
</evidence>
<dbReference type="OrthoDB" id="9992527at2759"/>
<dbReference type="InterPro" id="IPR013154">
    <property type="entry name" value="ADH-like_N"/>
</dbReference>
<keyword evidence="5" id="KW-1185">Reference proteome</keyword>
<accession>A0A3M2S0K3</accession>
<dbReference type="PANTHER" id="PTHR45348:SF7">
    <property type="entry name" value="ZINC BINDING OXIDOREDUCTASE, PUTATIVE-RELATED"/>
    <property type="match status" value="1"/>
</dbReference>
<dbReference type="PANTHER" id="PTHR45348">
    <property type="entry name" value="HYPOTHETICAL OXIDOREDUCTASE (EUROFUNG)"/>
    <property type="match status" value="1"/>
</dbReference>
<dbReference type="InterPro" id="IPR020843">
    <property type="entry name" value="ER"/>
</dbReference>
<dbReference type="AlphaFoldDB" id="A0A3M2S0K3"/>
<dbReference type="InterPro" id="IPR047122">
    <property type="entry name" value="Trans-enoyl_RdTase-like"/>
</dbReference>
<feature type="domain" description="Enoyl reductase (ER)" evidence="3">
    <location>
        <begin position="9"/>
        <end position="360"/>
    </location>
</feature>
<evidence type="ECO:0000259" key="3">
    <source>
        <dbReference type="SMART" id="SM00829"/>
    </source>
</evidence>
<dbReference type="GO" id="GO:0016651">
    <property type="term" value="F:oxidoreductase activity, acting on NAD(P)H"/>
    <property type="evidence" value="ECO:0007669"/>
    <property type="project" value="InterPro"/>
</dbReference>
<dbReference type="InterPro" id="IPR011032">
    <property type="entry name" value="GroES-like_sf"/>
</dbReference>
<dbReference type="SUPFAM" id="SSF50129">
    <property type="entry name" value="GroES-like"/>
    <property type="match status" value="1"/>
</dbReference>
<comment type="caution">
    <text evidence="4">The sequence shown here is derived from an EMBL/GenBank/DDBJ whole genome shotgun (WGS) entry which is preliminary data.</text>
</comment>
<dbReference type="SUPFAM" id="SSF51735">
    <property type="entry name" value="NAD(P)-binding Rossmann-fold domains"/>
    <property type="match status" value="1"/>
</dbReference>